<sequence length="100" mass="10808">MDKYTIGIVALALLSLHLVCCATIAQCRIMADTDSDKINLPHGLCAYLPKHRCTNPDACVCCTVDGICYVTMDECEKECKKTSSSEDILLAMTPPPLSAP</sequence>
<name>A0A3B6RQB1_WHEAT</name>
<proteinExistence type="predicted"/>
<dbReference type="Gramene" id="TraesCS7A03G1364800.1">
    <property type="protein sequence ID" value="TraesCS7A03G1364800.1.CDS"/>
    <property type="gene ID" value="TraesCS7A03G1364800"/>
</dbReference>
<keyword evidence="1" id="KW-0732">Signal</keyword>
<organism evidence="2">
    <name type="scientific">Triticum aestivum</name>
    <name type="common">Wheat</name>
    <dbReference type="NCBI Taxonomy" id="4565"/>
    <lineage>
        <taxon>Eukaryota</taxon>
        <taxon>Viridiplantae</taxon>
        <taxon>Streptophyta</taxon>
        <taxon>Embryophyta</taxon>
        <taxon>Tracheophyta</taxon>
        <taxon>Spermatophyta</taxon>
        <taxon>Magnoliopsida</taxon>
        <taxon>Liliopsida</taxon>
        <taxon>Poales</taxon>
        <taxon>Poaceae</taxon>
        <taxon>BOP clade</taxon>
        <taxon>Pooideae</taxon>
        <taxon>Triticodae</taxon>
        <taxon>Triticeae</taxon>
        <taxon>Triticinae</taxon>
        <taxon>Triticum</taxon>
    </lineage>
</organism>
<reference evidence="2" key="2">
    <citation type="submission" date="2018-10" db="UniProtKB">
        <authorList>
            <consortium name="EnsemblPlants"/>
        </authorList>
    </citation>
    <scope>IDENTIFICATION</scope>
</reference>
<keyword evidence="3" id="KW-1185">Reference proteome</keyword>
<dbReference type="Gramene" id="TraesNOR7A03G04080530.1">
    <property type="protein sequence ID" value="TraesNOR7A03G04080530.1"/>
    <property type="gene ID" value="TraesNOR7A03G04080530"/>
</dbReference>
<dbReference type="Gramene" id="TraesCAD_scaffold_099896_01G000100.1">
    <property type="protein sequence ID" value="TraesCAD_scaffold_099896_01G000100.1"/>
    <property type="gene ID" value="TraesCAD_scaffold_099896_01G000100"/>
</dbReference>
<dbReference type="Gramene" id="TraesSTA7A03G04031650.1">
    <property type="protein sequence ID" value="TraesSTA7A03G04031650.1"/>
    <property type="gene ID" value="TraesSTA7A03G04031650"/>
</dbReference>
<reference evidence="2" key="1">
    <citation type="submission" date="2018-08" db="EMBL/GenBank/DDBJ databases">
        <authorList>
            <person name="Rossello M."/>
        </authorList>
    </citation>
    <scope>NUCLEOTIDE SEQUENCE [LARGE SCALE GENOMIC DNA]</scope>
    <source>
        <strain evidence="2">cv. Chinese Spring</strain>
    </source>
</reference>
<evidence type="ECO:0000313" key="2">
    <source>
        <dbReference type="EnsemblPlants" id="TraesCS7A02G559800.1"/>
    </source>
</evidence>
<evidence type="ECO:0000256" key="1">
    <source>
        <dbReference type="SAM" id="SignalP"/>
    </source>
</evidence>
<feature type="chain" id="PRO_5043180263" evidence="1">
    <location>
        <begin position="22"/>
        <end position="100"/>
    </location>
</feature>
<evidence type="ECO:0000313" key="3">
    <source>
        <dbReference type="Proteomes" id="UP000019116"/>
    </source>
</evidence>
<dbReference type="Proteomes" id="UP000019116">
    <property type="component" value="Chromosome 7A"/>
</dbReference>
<dbReference type="Gramene" id="TraesJUL7A03G04074210.1">
    <property type="protein sequence ID" value="TraesJUL7A03G04074210.1"/>
    <property type="gene ID" value="TraesJUL7A03G04074210"/>
</dbReference>
<dbReference type="AlphaFoldDB" id="A0A3B6RQB1"/>
<dbReference type="EnsemblPlants" id="TraesCS7A02G559800.1">
    <property type="protein sequence ID" value="TraesCS7A02G559800.1"/>
    <property type="gene ID" value="TraesCS7A02G559800"/>
</dbReference>
<protein>
    <submittedName>
        <fullName evidence="2">Uncharacterized protein</fullName>
    </submittedName>
</protein>
<dbReference type="Gramene" id="TraesCS7A02G559800.1">
    <property type="protein sequence ID" value="TraesCS7A02G559800.1"/>
    <property type="gene ID" value="TraesCS7A02G559800"/>
</dbReference>
<dbReference type="Gramene" id="TraesPARA_EIv1.0_2362200.1">
    <property type="protein sequence ID" value="TraesPARA_EIv1.0_2362200.1.CDS"/>
    <property type="gene ID" value="TraesPARA_EIv1.0_2362200"/>
</dbReference>
<accession>A0A3B6RQB1</accession>
<feature type="signal peptide" evidence="1">
    <location>
        <begin position="1"/>
        <end position="21"/>
    </location>
</feature>